<sequence length="82" mass="9145">MKSLGMSYKDLETTGFVEYQTAVLDVMDEEEKEIQLGSPLYSTLLSETPHEALIRAVAKMIEENNAVLLKQLKALGVVQDTE</sequence>
<evidence type="ECO:0000313" key="1">
    <source>
        <dbReference type="EMBL" id="QYY41497.1"/>
    </source>
</evidence>
<gene>
    <name evidence="1" type="ORF">K3F53_11155</name>
</gene>
<dbReference type="RefSeq" id="WP_220558976.1">
    <property type="nucleotide sequence ID" value="NZ_CP080764.1"/>
</dbReference>
<reference evidence="1 2" key="1">
    <citation type="submission" date="2021-08" db="EMBL/GenBank/DDBJ databases">
        <title>Complete genome sequence of the strain Aneurinibacillus thermoaerophilus CCM 8960.</title>
        <authorList>
            <person name="Musilova J."/>
            <person name="Kourilova X."/>
            <person name="Pernicova I."/>
            <person name="Bezdicek M."/>
            <person name="Lengerova M."/>
            <person name="Obruca S."/>
            <person name="Sedlar K."/>
        </authorList>
    </citation>
    <scope>NUCLEOTIDE SEQUENCE [LARGE SCALE GENOMIC DNA]</scope>
    <source>
        <strain evidence="1 2">CCM 8960</strain>
    </source>
</reference>
<accession>A0ABX8Y7P5</accession>
<protein>
    <submittedName>
        <fullName evidence="1">Uncharacterized protein</fullName>
    </submittedName>
</protein>
<name>A0ABX8Y7P5_ANETH</name>
<proteinExistence type="predicted"/>
<evidence type="ECO:0000313" key="2">
    <source>
        <dbReference type="Proteomes" id="UP000826616"/>
    </source>
</evidence>
<dbReference type="Proteomes" id="UP000826616">
    <property type="component" value="Chromosome"/>
</dbReference>
<organism evidence="1 2">
    <name type="scientific">Aneurinibacillus thermoaerophilus</name>
    <dbReference type="NCBI Taxonomy" id="143495"/>
    <lineage>
        <taxon>Bacteria</taxon>
        <taxon>Bacillati</taxon>
        <taxon>Bacillota</taxon>
        <taxon>Bacilli</taxon>
        <taxon>Bacillales</taxon>
        <taxon>Paenibacillaceae</taxon>
        <taxon>Aneurinibacillus group</taxon>
        <taxon>Aneurinibacillus</taxon>
    </lineage>
</organism>
<dbReference type="GeneID" id="97141928"/>
<dbReference type="EMBL" id="CP080764">
    <property type="protein sequence ID" value="QYY41497.1"/>
    <property type="molecule type" value="Genomic_DNA"/>
</dbReference>
<keyword evidence="2" id="KW-1185">Reference proteome</keyword>